<proteinExistence type="predicted"/>
<feature type="compositionally biased region" description="Acidic residues" evidence="1">
    <location>
        <begin position="44"/>
        <end position="56"/>
    </location>
</feature>
<dbReference type="EMBL" id="CADIKK010000019">
    <property type="protein sequence ID" value="CAB3795467.1"/>
    <property type="molecule type" value="Genomic_DNA"/>
</dbReference>
<evidence type="ECO:0000313" key="2">
    <source>
        <dbReference type="EMBL" id="CAB3795467.1"/>
    </source>
</evidence>
<protein>
    <submittedName>
        <fullName evidence="2">Uncharacterized protein</fullName>
    </submittedName>
</protein>
<gene>
    <name evidence="2" type="ORF">LMG28614_04181</name>
</gene>
<sequence>MTNHQKKQTREAGGENSKDKQPADDPHRRTGSPMPDTAAPILQSEDDELSDEDAPK</sequence>
<evidence type="ECO:0000313" key="3">
    <source>
        <dbReference type="Proteomes" id="UP000494365"/>
    </source>
</evidence>
<keyword evidence="3" id="KW-1185">Reference proteome</keyword>
<dbReference type="Proteomes" id="UP000494365">
    <property type="component" value="Unassembled WGS sequence"/>
</dbReference>
<accession>A0A6S7BVD5</accession>
<dbReference type="AlphaFoldDB" id="A0A6S7BVD5"/>
<evidence type="ECO:0000256" key="1">
    <source>
        <dbReference type="SAM" id="MobiDB-lite"/>
    </source>
</evidence>
<feature type="region of interest" description="Disordered" evidence="1">
    <location>
        <begin position="1"/>
        <end position="56"/>
    </location>
</feature>
<reference evidence="2 3" key="1">
    <citation type="submission" date="2020-04" db="EMBL/GenBank/DDBJ databases">
        <authorList>
            <person name="De Canck E."/>
        </authorList>
    </citation>
    <scope>NUCLEOTIDE SEQUENCE [LARGE SCALE GENOMIC DNA]</scope>
    <source>
        <strain evidence="2 3">LMG 28614</strain>
    </source>
</reference>
<feature type="compositionally biased region" description="Basic and acidic residues" evidence="1">
    <location>
        <begin position="8"/>
        <end position="28"/>
    </location>
</feature>
<dbReference type="RefSeq" id="WP_175151312.1">
    <property type="nucleotide sequence ID" value="NZ_CADIKK010000019.1"/>
</dbReference>
<organism evidence="2 3">
    <name type="scientific">Paraburkholderia ultramafica</name>
    <dbReference type="NCBI Taxonomy" id="1544867"/>
    <lineage>
        <taxon>Bacteria</taxon>
        <taxon>Pseudomonadati</taxon>
        <taxon>Pseudomonadota</taxon>
        <taxon>Betaproteobacteria</taxon>
        <taxon>Burkholderiales</taxon>
        <taxon>Burkholderiaceae</taxon>
        <taxon>Paraburkholderia</taxon>
    </lineage>
</organism>
<name>A0A6S7BVD5_9BURK</name>